<name>A0A1I7Y3L9_9BILA</name>
<evidence type="ECO:0000313" key="3">
    <source>
        <dbReference type="WBParaSite" id="L893_g12263.t1"/>
    </source>
</evidence>
<accession>A0A1I7Y3L9</accession>
<protein>
    <submittedName>
        <fullName evidence="3">Secreted protein</fullName>
    </submittedName>
</protein>
<feature type="signal peptide" evidence="1">
    <location>
        <begin position="1"/>
        <end position="27"/>
    </location>
</feature>
<evidence type="ECO:0000313" key="2">
    <source>
        <dbReference type="Proteomes" id="UP000095287"/>
    </source>
</evidence>
<proteinExistence type="predicted"/>
<keyword evidence="2" id="KW-1185">Reference proteome</keyword>
<dbReference type="AlphaFoldDB" id="A0A1I7Y3L9"/>
<evidence type="ECO:0000256" key="1">
    <source>
        <dbReference type="SAM" id="SignalP"/>
    </source>
</evidence>
<organism evidence="2 3">
    <name type="scientific">Steinernema glaseri</name>
    <dbReference type="NCBI Taxonomy" id="37863"/>
    <lineage>
        <taxon>Eukaryota</taxon>
        <taxon>Metazoa</taxon>
        <taxon>Ecdysozoa</taxon>
        <taxon>Nematoda</taxon>
        <taxon>Chromadorea</taxon>
        <taxon>Rhabditida</taxon>
        <taxon>Tylenchina</taxon>
        <taxon>Panagrolaimomorpha</taxon>
        <taxon>Strongyloidoidea</taxon>
        <taxon>Steinernematidae</taxon>
        <taxon>Steinernema</taxon>
    </lineage>
</organism>
<feature type="chain" id="PRO_5009311668" evidence="1">
    <location>
        <begin position="28"/>
        <end position="66"/>
    </location>
</feature>
<keyword evidence="1" id="KW-0732">Signal</keyword>
<sequence>MSVLQFHLNLEVFCLLVLDSPMVSVAGNPLPFQCHPLPSFLYLTAQISHLARVSVSKTVPEEPAIL</sequence>
<dbReference type="Proteomes" id="UP000095287">
    <property type="component" value="Unplaced"/>
</dbReference>
<reference evidence="3" key="1">
    <citation type="submission" date="2016-11" db="UniProtKB">
        <authorList>
            <consortium name="WormBaseParasite"/>
        </authorList>
    </citation>
    <scope>IDENTIFICATION</scope>
</reference>
<dbReference type="WBParaSite" id="L893_g12263.t1">
    <property type="protein sequence ID" value="L893_g12263.t1"/>
    <property type="gene ID" value="L893_g12263"/>
</dbReference>